<dbReference type="PROSITE" id="PS00127">
    <property type="entry name" value="RNASE_PANCREATIC"/>
    <property type="match status" value="1"/>
</dbReference>
<evidence type="ECO:0000259" key="6">
    <source>
        <dbReference type="SMART" id="SM00092"/>
    </source>
</evidence>
<evidence type="ECO:0000256" key="1">
    <source>
        <dbReference type="ARBA" id="ARBA00005600"/>
    </source>
</evidence>
<evidence type="ECO:0000256" key="4">
    <source>
        <dbReference type="ARBA" id="ARBA00022801"/>
    </source>
</evidence>
<dbReference type="GeneTree" id="ENSGT00940000179081"/>
<dbReference type="GO" id="GO:0016787">
    <property type="term" value="F:hydrolase activity"/>
    <property type="evidence" value="ECO:0007669"/>
    <property type="project" value="UniProtKB-KW"/>
</dbReference>
<reference evidence="7" key="2">
    <citation type="submission" date="2025-09" db="UniProtKB">
        <authorList>
            <consortium name="Ensembl"/>
        </authorList>
    </citation>
    <scope>IDENTIFICATION</scope>
</reference>
<dbReference type="PRINTS" id="PR00794">
    <property type="entry name" value="RIBONUCLEASE"/>
</dbReference>
<dbReference type="Proteomes" id="UP000261380">
    <property type="component" value="Unplaced"/>
</dbReference>
<feature type="domain" description="Ribonuclease A-domain" evidence="6">
    <location>
        <begin position="29"/>
        <end position="153"/>
    </location>
</feature>
<proteinExistence type="inferred from homology"/>
<reference evidence="7" key="1">
    <citation type="submission" date="2025-08" db="UniProtKB">
        <authorList>
            <consortium name="Ensembl"/>
        </authorList>
    </citation>
    <scope>IDENTIFICATION</scope>
</reference>
<feature type="signal peptide" evidence="5">
    <location>
        <begin position="1"/>
        <end position="29"/>
    </location>
</feature>
<dbReference type="InterPro" id="IPR001427">
    <property type="entry name" value="RNaseA"/>
</dbReference>
<dbReference type="AlphaFoldDB" id="A0A3B5MKA8"/>
<comment type="similarity">
    <text evidence="1 5">Belongs to the pancreatic ribonuclease family.</text>
</comment>
<dbReference type="Gene3D" id="3.10.130.10">
    <property type="entry name" value="Ribonuclease A-like domain"/>
    <property type="match status" value="1"/>
</dbReference>
<keyword evidence="2 5" id="KW-0540">Nuclease</keyword>
<dbReference type="InterPro" id="IPR023411">
    <property type="entry name" value="RNaseA_AS"/>
</dbReference>
<dbReference type="GO" id="GO:0003676">
    <property type="term" value="F:nucleic acid binding"/>
    <property type="evidence" value="ECO:0007669"/>
    <property type="project" value="InterPro"/>
</dbReference>
<keyword evidence="4 5" id="KW-0378">Hydrolase</keyword>
<accession>A0A3B5MKA8</accession>
<sequence>MSMQRLQNMLLHLPFVLLCMAAVFKELQGQPTYEDFKNRHMIGNTGLPGNTYGEKCTMGIENRRIFIKKNNQQECKPINTFIIGDEQSIKDICKSKDNILICSSRKFDIIICRKNDDGVRLVSEGCKYKGALQKRQVVVACKDGLPVHFERFC</sequence>
<evidence type="ECO:0000313" key="7">
    <source>
        <dbReference type="Ensembl" id="ENSXCOP00000019954.1"/>
    </source>
</evidence>
<dbReference type="InterPro" id="IPR023412">
    <property type="entry name" value="RNaseA_domain"/>
</dbReference>
<protein>
    <recommendedName>
        <fullName evidence="6">Ribonuclease A-domain domain-containing protein</fullName>
    </recommendedName>
</protein>
<evidence type="ECO:0000256" key="3">
    <source>
        <dbReference type="ARBA" id="ARBA00022759"/>
    </source>
</evidence>
<dbReference type="PANTHER" id="PTHR11437">
    <property type="entry name" value="RIBONUCLEASE"/>
    <property type="match status" value="1"/>
</dbReference>
<keyword evidence="8" id="KW-1185">Reference proteome</keyword>
<feature type="chain" id="PRO_5017099882" description="Ribonuclease A-domain domain-containing protein" evidence="5">
    <location>
        <begin position="30"/>
        <end position="153"/>
    </location>
</feature>
<dbReference type="Pfam" id="PF00074">
    <property type="entry name" value="RnaseA"/>
    <property type="match status" value="1"/>
</dbReference>
<dbReference type="InterPro" id="IPR036816">
    <property type="entry name" value="RNaseA-like_dom_sf"/>
</dbReference>
<evidence type="ECO:0000256" key="2">
    <source>
        <dbReference type="ARBA" id="ARBA00022722"/>
    </source>
</evidence>
<dbReference type="SUPFAM" id="SSF54076">
    <property type="entry name" value="RNase A-like"/>
    <property type="match status" value="1"/>
</dbReference>
<evidence type="ECO:0000256" key="5">
    <source>
        <dbReference type="RuleBase" id="RU000651"/>
    </source>
</evidence>
<organism evidence="7 8">
    <name type="scientific">Xiphophorus couchianus</name>
    <name type="common">Monterrey platyfish</name>
    <dbReference type="NCBI Taxonomy" id="32473"/>
    <lineage>
        <taxon>Eukaryota</taxon>
        <taxon>Metazoa</taxon>
        <taxon>Chordata</taxon>
        <taxon>Craniata</taxon>
        <taxon>Vertebrata</taxon>
        <taxon>Euteleostomi</taxon>
        <taxon>Actinopterygii</taxon>
        <taxon>Neopterygii</taxon>
        <taxon>Teleostei</taxon>
        <taxon>Neoteleostei</taxon>
        <taxon>Acanthomorphata</taxon>
        <taxon>Ovalentaria</taxon>
        <taxon>Atherinomorphae</taxon>
        <taxon>Cyprinodontiformes</taxon>
        <taxon>Poeciliidae</taxon>
        <taxon>Poeciliinae</taxon>
        <taxon>Xiphophorus</taxon>
    </lineage>
</organism>
<keyword evidence="5" id="KW-0732">Signal</keyword>
<dbReference type="GO" id="GO:0050830">
    <property type="term" value="P:defense response to Gram-positive bacterium"/>
    <property type="evidence" value="ECO:0007669"/>
    <property type="project" value="TreeGrafter"/>
</dbReference>
<evidence type="ECO:0000313" key="8">
    <source>
        <dbReference type="Proteomes" id="UP000261380"/>
    </source>
</evidence>
<keyword evidence="3 5" id="KW-0255">Endonuclease</keyword>
<dbReference type="GO" id="GO:0004519">
    <property type="term" value="F:endonuclease activity"/>
    <property type="evidence" value="ECO:0007669"/>
    <property type="project" value="UniProtKB-KW"/>
</dbReference>
<dbReference type="SMART" id="SM00092">
    <property type="entry name" value="RNAse_Pc"/>
    <property type="match status" value="1"/>
</dbReference>
<dbReference type="Ensembl" id="ENSXCOT00000020201.1">
    <property type="protein sequence ID" value="ENSXCOP00000019954.1"/>
    <property type="gene ID" value="ENSXCOG00000014985.1"/>
</dbReference>
<name>A0A3B5MKA8_9TELE</name>
<dbReference type="GO" id="GO:0004540">
    <property type="term" value="F:RNA nuclease activity"/>
    <property type="evidence" value="ECO:0007669"/>
    <property type="project" value="TreeGrafter"/>
</dbReference>